<sequence length="256" mass="28516">MFRNLVKPIFTAVLCLTLATPALAHFGMTIPSQPAATMTQKKAEIDFSFSHPFAGVGMELVKPKQCGVAYNGTTTDLLPQLNKKKIMDHTGWNVNYTFKRPGVYTFFMEPEPYWEPAEDCSIIHYTKVAVPAFGGDEGWDEPVGLKTEIIPMLRPFGNYAGNAFTGLVLLDGKPVPNAEVEVELYNQGRFTMPGEYHETQLVKADANGIFSFTCPQSGWWGFAALNEADFTLPNPEGKQKSVEIGAVFWTYMHSWQ</sequence>
<evidence type="ECO:0000313" key="2">
    <source>
        <dbReference type="EMBL" id="BBD08262.1"/>
    </source>
</evidence>
<evidence type="ECO:0000313" key="3">
    <source>
        <dbReference type="Proteomes" id="UP000269883"/>
    </source>
</evidence>
<dbReference type="EMBL" id="AP017378">
    <property type="protein sequence ID" value="BBD08262.1"/>
    <property type="molecule type" value="Genomic_DNA"/>
</dbReference>
<reference evidence="2 3" key="1">
    <citation type="journal article" date="2018" name="Sci. Adv.">
        <title>Multi-heme cytochromes provide a pathway for survival in energy-limited environments.</title>
        <authorList>
            <person name="Deng X."/>
            <person name="Dohmae N."/>
            <person name="Nealson K.H."/>
            <person name="Hashimoto K."/>
            <person name="Okamoto A."/>
        </authorList>
    </citation>
    <scope>NUCLEOTIDE SEQUENCE [LARGE SCALE GENOMIC DNA]</scope>
    <source>
        <strain evidence="2 3">IS5</strain>
    </source>
</reference>
<evidence type="ECO:0000256" key="1">
    <source>
        <dbReference type="SAM" id="SignalP"/>
    </source>
</evidence>
<keyword evidence="3" id="KW-1185">Reference proteome</keyword>
<feature type="signal peptide" evidence="1">
    <location>
        <begin position="1"/>
        <end position="24"/>
    </location>
</feature>
<dbReference type="Proteomes" id="UP000269883">
    <property type="component" value="Chromosome"/>
</dbReference>
<accession>A0A2Z6AYC2</accession>
<dbReference type="RefSeq" id="WP_126378213.1">
    <property type="nucleotide sequence ID" value="NZ_AP017378.1"/>
</dbReference>
<gene>
    <name evidence="2" type="ORF">DFE_1536</name>
</gene>
<dbReference type="OrthoDB" id="9780723at2"/>
<dbReference type="Pfam" id="PF10670">
    <property type="entry name" value="DUF4198"/>
    <property type="match status" value="1"/>
</dbReference>
<dbReference type="KEGG" id="dfl:DFE_1536"/>
<dbReference type="AlphaFoldDB" id="A0A2Z6AYC2"/>
<proteinExistence type="predicted"/>
<protein>
    <submittedName>
        <fullName evidence="2">ABC-type Co2+ transport system, periplasmic component</fullName>
    </submittedName>
</protein>
<organism evidence="2 3">
    <name type="scientific">Desulfovibrio ferrophilus</name>
    <dbReference type="NCBI Taxonomy" id="241368"/>
    <lineage>
        <taxon>Bacteria</taxon>
        <taxon>Pseudomonadati</taxon>
        <taxon>Thermodesulfobacteriota</taxon>
        <taxon>Desulfovibrionia</taxon>
        <taxon>Desulfovibrionales</taxon>
        <taxon>Desulfovibrionaceae</taxon>
        <taxon>Desulfovibrio</taxon>
    </lineage>
</organism>
<name>A0A2Z6AYC2_9BACT</name>
<keyword evidence="1" id="KW-0732">Signal</keyword>
<feature type="chain" id="PRO_5016263103" evidence="1">
    <location>
        <begin position="25"/>
        <end position="256"/>
    </location>
</feature>
<dbReference type="InterPro" id="IPR019613">
    <property type="entry name" value="DUF4198"/>
</dbReference>